<dbReference type="Gene3D" id="3.40.50.720">
    <property type="entry name" value="NAD(P)-binding Rossmann-like Domain"/>
    <property type="match status" value="1"/>
</dbReference>
<dbReference type="Proteomes" id="UP001597368">
    <property type="component" value="Unassembled WGS sequence"/>
</dbReference>
<evidence type="ECO:0000313" key="2">
    <source>
        <dbReference type="EMBL" id="MFD1934122.1"/>
    </source>
</evidence>
<dbReference type="RefSeq" id="WP_379574169.1">
    <property type="nucleotide sequence ID" value="NZ_JBHUFV010000033.1"/>
</dbReference>
<proteinExistence type="predicted"/>
<evidence type="ECO:0000313" key="3">
    <source>
        <dbReference type="Proteomes" id="UP001597368"/>
    </source>
</evidence>
<gene>
    <name evidence="2" type="ORF">ACFSKW_21890</name>
</gene>
<comment type="caution">
    <text evidence="2">The sequence shown here is derived from an EMBL/GenBank/DDBJ whole genome shotgun (WGS) entry which is preliminary data.</text>
</comment>
<sequence>MALLSPGHEGRSYAMTGPERTTPAEQTRVLGELLGRELAFEEISEEEGVRSMMGFGISRQEAEQSVGSLRGDGSSPFATPTPLVGELVGGPLRTFRQWAAGHLDAFR</sequence>
<reference evidence="3" key="1">
    <citation type="journal article" date="2019" name="Int. J. Syst. Evol. Microbiol.">
        <title>The Global Catalogue of Microorganisms (GCM) 10K type strain sequencing project: providing services to taxonomists for standard genome sequencing and annotation.</title>
        <authorList>
            <consortium name="The Broad Institute Genomics Platform"/>
            <consortium name="The Broad Institute Genome Sequencing Center for Infectious Disease"/>
            <person name="Wu L."/>
            <person name="Ma J."/>
        </authorList>
    </citation>
    <scope>NUCLEOTIDE SEQUENCE [LARGE SCALE GENOMIC DNA]</scope>
    <source>
        <strain evidence="3">ICMP 6774ER</strain>
    </source>
</reference>
<evidence type="ECO:0000256" key="1">
    <source>
        <dbReference type="SAM" id="MobiDB-lite"/>
    </source>
</evidence>
<dbReference type="EMBL" id="JBHUFV010000033">
    <property type="protein sequence ID" value="MFD1934122.1"/>
    <property type="molecule type" value="Genomic_DNA"/>
</dbReference>
<dbReference type="Gene3D" id="3.90.25.10">
    <property type="entry name" value="UDP-galactose 4-epimerase, domain 1"/>
    <property type="match status" value="1"/>
</dbReference>
<organism evidence="2 3">
    <name type="scientific">Nonomuraea mangrovi</name>
    <dbReference type="NCBI Taxonomy" id="2316207"/>
    <lineage>
        <taxon>Bacteria</taxon>
        <taxon>Bacillati</taxon>
        <taxon>Actinomycetota</taxon>
        <taxon>Actinomycetes</taxon>
        <taxon>Streptosporangiales</taxon>
        <taxon>Streptosporangiaceae</taxon>
        <taxon>Nonomuraea</taxon>
    </lineage>
</organism>
<accession>A0ABW4SZR4</accession>
<protein>
    <submittedName>
        <fullName evidence="2">Uncharacterized protein</fullName>
    </submittedName>
</protein>
<feature type="region of interest" description="Disordered" evidence="1">
    <location>
        <begin position="1"/>
        <end position="25"/>
    </location>
</feature>
<name>A0ABW4SZR4_9ACTN</name>
<keyword evidence="3" id="KW-1185">Reference proteome</keyword>